<organism evidence="2">
    <name type="scientific">Myoviridae sp. ctbwh6</name>
    <dbReference type="NCBI Taxonomy" id="2827611"/>
    <lineage>
        <taxon>Viruses</taxon>
        <taxon>Duplodnaviria</taxon>
        <taxon>Heunggongvirae</taxon>
        <taxon>Uroviricota</taxon>
        <taxon>Caudoviricetes</taxon>
    </lineage>
</organism>
<feature type="region of interest" description="Disordered" evidence="1">
    <location>
        <begin position="1"/>
        <end position="31"/>
    </location>
</feature>
<evidence type="ECO:0000256" key="1">
    <source>
        <dbReference type="SAM" id="MobiDB-lite"/>
    </source>
</evidence>
<sequence length="31" mass="3684">MENEMSKLRLKTVYHHQRESHPVESLCMGGR</sequence>
<name>A0A8S5LI75_9CAUD</name>
<proteinExistence type="predicted"/>
<dbReference type="EMBL" id="BK015852">
    <property type="protein sequence ID" value="DAD69576.1"/>
    <property type="molecule type" value="Genomic_DNA"/>
</dbReference>
<reference evidence="2" key="1">
    <citation type="journal article" date="2021" name="Proc. Natl. Acad. Sci. U.S.A.">
        <title>A Catalog of Tens of Thousands of Viruses from Human Metagenomes Reveals Hidden Associations with Chronic Diseases.</title>
        <authorList>
            <person name="Tisza M.J."/>
            <person name="Buck C.B."/>
        </authorList>
    </citation>
    <scope>NUCLEOTIDE SEQUENCE</scope>
    <source>
        <strain evidence="2">Ctbwh6</strain>
    </source>
</reference>
<protein>
    <submittedName>
        <fullName evidence="2">Uncharacterized protein</fullName>
    </submittedName>
</protein>
<evidence type="ECO:0000313" key="2">
    <source>
        <dbReference type="EMBL" id="DAD69576.1"/>
    </source>
</evidence>
<accession>A0A8S5LI75</accession>